<protein>
    <submittedName>
        <fullName evidence="1">Uncharacterized protein</fullName>
    </submittedName>
</protein>
<organism evidence="1 2">
    <name type="scientific">Mesobacillus campisalis</name>
    <dbReference type="NCBI Taxonomy" id="1408103"/>
    <lineage>
        <taxon>Bacteria</taxon>
        <taxon>Bacillati</taxon>
        <taxon>Bacillota</taxon>
        <taxon>Bacilli</taxon>
        <taxon>Bacillales</taxon>
        <taxon>Bacillaceae</taxon>
        <taxon>Mesobacillus</taxon>
    </lineage>
</organism>
<dbReference type="Pfam" id="PF20505">
    <property type="entry name" value="DUF6731"/>
    <property type="match status" value="1"/>
</dbReference>
<dbReference type="Proteomes" id="UP000034166">
    <property type="component" value="Unassembled WGS sequence"/>
</dbReference>
<sequence>MSRTVKFYNIAIYKNREKTNISILQFLDIVGVLHWSKRLRKIDGYPTAIHTLDFDDNQPFYRVIPFVKYRQNYKPYVGDITSPRNLEEIKSDVIEVVTMLYDENRAAIALEGTLYGLKEKGIEKYLSSFLPSNPDVDYQVLLTPILSNRGLEDITKSSQVRSIELYLSLSNYHESTLFESEGEEKYIMKALRSMGKAKEELDANKLRIDLGVGNGKKSTLDLKSVQFILQKLNIDNDSVEAIKVRYRDEKTGNLETVDLKNSGGPLKDVILKNDSIAYPGWEYVANEMLTSYNQFSGVIRDAYSEFSADMRPISRLETSDFFTEKLILNPPENLKVPLKD</sequence>
<evidence type="ECO:0000313" key="1">
    <source>
        <dbReference type="EMBL" id="KKK39492.1"/>
    </source>
</evidence>
<gene>
    <name evidence="1" type="ORF">WQ57_02035</name>
</gene>
<comment type="caution">
    <text evidence="1">The sequence shown here is derived from an EMBL/GenBank/DDBJ whole genome shotgun (WGS) entry which is preliminary data.</text>
</comment>
<name>A0A0M2T2L5_9BACI</name>
<dbReference type="RefSeq" id="WP_046522065.1">
    <property type="nucleotide sequence ID" value="NZ_LAYY01000002.1"/>
</dbReference>
<dbReference type="OrthoDB" id="2677488at2"/>
<evidence type="ECO:0000313" key="2">
    <source>
        <dbReference type="Proteomes" id="UP000034166"/>
    </source>
</evidence>
<dbReference type="AlphaFoldDB" id="A0A0M2T2L5"/>
<accession>A0A0M2T2L5</accession>
<dbReference type="EMBL" id="LAYY01000002">
    <property type="protein sequence ID" value="KKK39492.1"/>
    <property type="molecule type" value="Genomic_DNA"/>
</dbReference>
<dbReference type="InterPro" id="IPR046618">
    <property type="entry name" value="DUF6731"/>
</dbReference>
<proteinExistence type="predicted"/>
<dbReference type="PATRIC" id="fig|1408103.3.peg.464"/>
<reference evidence="1 2" key="1">
    <citation type="submission" date="2015-04" db="EMBL/GenBank/DDBJ databases">
        <title>Taxonomic description and genome sequence of Bacillus campisalis sp. nov., a novel member of the genus Bacillus isolated from solar saltern.</title>
        <authorList>
            <person name="Mathan Kumar R."/>
            <person name="Kaur G."/>
            <person name="Kumar A."/>
            <person name="Singh N.K."/>
            <person name="Kaur N."/>
            <person name="Kumar N."/>
            <person name="Mayilraj S."/>
        </authorList>
    </citation>
    <scope>NUCLEOTIDE SEQUENCE [LARGE SCALE GENOMIC DNA]</scope>
    <source>
        <strain evidence="1 2">SA2-6</strain>
    </source>
</reference>
<keyword evidence="2" id="KW-1185">Reference proteome</keyword>